<evidence type="ECO:0000313" key="1">
    <source>
        <dbReference type="EMBL" id="MEZ8724162.1"/>
    </source>
</evidence>
<reference evidence="1 2" key="1">
    <citation type="journal article" date="2024" name="ISME J.">
        <title>Tailless and filamentous prophages are predominant in marine Vibrio.</title>
        <authorList>
            <person name="Steensen K."/>
            <person name="Seneca J."/>
            <person name="Bartlau N."/>
            <person name="Yu X.A."/>
            <person name="Hussain F.A."/>
            <person name="Polz M.F."/>
        </authorList>
    </citation>
    <scope>NUCLEOTIDE SEQUENCE [LARGE SCALE GENOMIC DNA]</scope>
    <source>
        <strain evidence="1 2">10N.239.312.F12</strain>
    </source>
</reference>
<protein>
    <submittedName>
        <fullName evidence="1">Uncharacterized protein</fullName>
    </submittedName>
</protein>
<evidence type="ECO:0000313" key="2">
    <source>
        <dbReference type="Proteomes" id="UP001570071"/>
    </source>
</evidence>
<keyword evidence="2" id="KW-1185">Reference proteome</keyword>
<organism evidence="1 2">
    <name type="scientific">Vibrio pomeroyi</name>
    <dbReference type="NCBI Taxonomy" id="198832"/>
    <lineage>
        <taxon>Bacteria</taxon>
        <taxon>Pseudomonadati</taxon>
        <taxon>Pseudomonadota</taxon>
        <taxon>Gammaproteobacteria</taxon>
        <taxon>Vibrionales</taxon>
        <taxon>Vibrionaceae</taxon>
        <taxon>Vibrio</taxon>
    </lineage>
</organism>
<comment type="caution">
    <text evidence="1">The sequence shown here is derived from an EMBL/GenBank/DDBJ whole genome shotgun (WGS) entry which is preliminary data.</text>
</comment>
<accession>A0ABV4N443</accession>
<dbReference type="EMBL" id="JBFSSG010000099">
    <property type="protein sequence ID" value="MEZ8724162.1"/>
    <property type="molecule type" value="Genomic_DNA"/>
</dbReference>
<sequence length="153" mass="17507">MSIRFVDYPLAPWPVLEEGIHKLGLEEFRKIFVFNPHRRKQYEGLLDAMKALKQAGCTKVYIDGSYVTRKPLPGDYDACWDAIGVDQAKLDTVFLDFSNGRQSQKTKYEGEFFPAQCFADSQQTPYTEFFQREKHSGEKKGIVLLELDGNLGS</sequence>
<dbReference type="InterPro" id="IPR053860">
    <property type="entry name" value="DUF6932"/>
</dbReference>
<name>A0ABV4N443_9VIBR</name>
<dbReference type="Proteomes" id="UP001570071">
    <property type="component" value="Unassembled WGS sequence"/>
</dbReference>
<dbReference type="Pfam" id="PF22014">
    <property type="entry name" value="DUF6932"/>
    <property type="match status" value="1"/>
</dbReference>
<dbReference type="RefSeq" id="WP_017060455.1">
    <property type="nucleotide sequence ID" value="NZ_JBFSSG010000099.1"/>
</dbReference>
<proteinExistence type="predicted"/>
<gene>
    <name evidence="1" type="ORF">AB6D66_24095</name>
</gene>